<dbReference type="OrthoDB" id="431720at2759"/>
<reference evidence="1" key="1">
    <citation type="submission" date="2014-05" db="EMBL/GenBank/DDBJ databases">
        <authorList>
            <person name="Chronopoulou M."/>
        </authorList>
    </citation>
    <scope>NUCLEOTIDE SEQUENCE</scope>
    <source>
        <tissue evidence="1">Whole organism</tissue>
    </source>
</reference>
<name>A0A0K2TMZ8_LEPSM</name>
<accession>A0A0K2TMZ8</accession>
<dbReference type="AlphaFoldDB" id="A0A0K2TMZ8"/>
<sequence length="52" mass="6241">MTKRKMKAENEPGRSGPSSLFLLSEKNIIRRTTKFLIEWPYPFPHEKFILYN</sequence>
<proteinExistence type="predicted"/>
<dbReference type="EMBL" id="HACA01010117">
    <property type="protein sequence ID" value="CDW27478.1"/>
    <property type="molecule type" value="Transcribed_RNA"/>
</dbReference>
<evidence type="ECO:0000313" key="1">
    <source>
        <dbReference type="EMBL" id="CDW27478.1"/>
    </source>
</evidence>
<dbReference type="EMBL" id="HACA01010118">
    <property type="protein sequence ID" value="CDW27479.1"/>
    <property type="molecule type" value="Transcribed_RNA"/>
</dbReference>
<organism evidence="1">
    <name type="scientific">Lepeophtheirus salmonis</name>
    <name type="common">Salmon louse</name>
    <name type="synonym">Caligus salmonis</name>
    <dbReference type="NCBI Taxonomy" id="72036"/>
    <lineage>
        <taxon>Eukaryota</taxon>
        <taxon>Metazoa</taxon>
        <taxon>Ecdysozoa</taxon>
        <taxon>Arthropoda</taxon>
        <taxon>Crustacea</taxon>
        <taxon>Multicrustacea</taxon>
        <taxon>Hexanauplia</taxon>
        <taxon>Copepoda</taxon>
        <taxon>Siphonostomatoida</taxon>
        <taxon>Caligidae</taxon>
        <taxon>Lepeophtheirus</taxon>
    </lineage>
</organism>
<protein>
    <submittedName>
        <fullName evidence="1">Uncharacterized protein</fullName>
    </submittedName>
</protein>